<keyword evidence="2" id="KW-0479">Metal-binding</keyword>
<evidence type="ECO:0000256" key="1">
    <source>
        <dbReference type="ARBA" id="ARBA00022670"/>
    </source>
</evidence>
<evidence type="ECO:0000256" key="2">
    <source>
        <dbReference type="ARBA" id="ARBA00022723"/>
    </source>
</evidence>
<dbReference type="Gene3D" id="3.30.70.270">
    <property type="match status" value="2"/>
</dbReference>
<evidence type="ECO:0000256" key="3">
    <source>
        <dbReference type="ARBA" id="ARBA00022750"/>
    </source>
</evidence>
<reference evidence="14 15" key="1">
    <citation type="submission" date="2019-05" db="EMBL/GenBank/DDBJ databases">
        <title>Mikania micrantha, genome provides insights into the molecular mechanism of rapid growth.</title>
        <authorList>
            <person name="Liu B."/>
        </authorList>
    </citation>
    <scope>NUCLEOTIDE SEQUENCE [LARGE SCALE GENOMIC DNA]</scope>
    <source>
        <strain evidence="14">NLD-2019</strain>
        <tissue evidence="14">Leaf</tissue>
    </source>
</reference>
<evidence type="ECO:0008006" key="16">
    <source>
        <dbReference type="Google" id="ProtNLM"/>
    </source>
</evidence>
<dbReference type="InterPro" id="IPR001584">
    <property type="entry name" value="Integrase_cat-core"/>
</dbReference>
<dbReference type="SUPFAM" id="SSF53098">
    <property type="entry name" value="Ribonuclease H-like"/>
    <property type="match status" value="1"/>
</dbReference>
<dbReference type="InterPro" id="IPR043128">
    <property type="entry name" value="Rev_trsase/Diguanyl_cyclase"/>
</dbReference>
<keyword evidence="8" id="KW-0548">Nucleotidyltransferase</keyword>
<dbReference type="InterPro" id="IPR041588">
    <property type="entry name" value="Integrase_H2C2"/>
</dbReference>
<dbReference type="SUPFAM" id="SSF56672">
    <property type="entry name" value="DNA/RNA polymerases"/>
    <property type="match status" value="1"/>
</dbReference>
<keyword evidence="6" id="KW-0229">DNA integration</keyword>
<gene>
    <name evidence="14" type="ORF">E3N88_29820</name>
</gene>
<dbReference type="GO" id="GO:0015074">
    <property type="term" value="P:DNA integration"/>
    <property type="evidence" value="ECO:0007669"/>
    <property type="project" value="UniProtKB-KW"/>
</dbReference>
<keyword evidence="15" id="KW-1185">Reference proteome</keyword>
<dbReference type="FunFam" id="3.30.70.270:FF:000020">
    <property type="entry name" value="Transposon Tf2-6 polyprotein-like Protein"/>
    <property type="match status" value="1"/>
</dbReference>
<dbReference type="PROSITE" id="PS50994">
    <property type="entry name" value="INTEGRASE"/>
    <property type="match status" value="1"/>
</dbReference>
<dbReference type="GO" id="GO:0006508">
    <property type="term" value="P:proteolysis"/>
    <property type="evidence" value="ECO:0007669"/>
    <property type="project" value="UniProtKB-KW"/>
</dbReference>
<dbReference type="Pfam" id="PF24626">
    <property type="entry name" value="SH3_Tf2-1"/>
    <property type="match status" value="1"/>
</dbReference>
<dbReference type="FunFam" id="3.10.20.370:FF:000001">
    <property type="entry name" value="Retrovirus-related Pol polyprotein from transposon 17.6-like protein"/>
    <property type="match status" value="1"/>
</dbReference>
<dbReference type="FunFam" id="3.30.420.10:FF:000032">
    <property type="entry name" value="Retrovirus-related Pol polyprotein from transposon 297-like Protein"/>
    <property type="match status" value="1"/>
</dbReference>
<dbReference type="PANTHER" id="PTHR37984">
    <property type="entry name" value="PROTEIN CBG26694"/>
    <property type="match status" value="1"/>
</dbReference>
<evidence type="ECO:0000259" key="12">
    <source>
        <dbReference type="PROSITE" id="PS50878"/>
    </source>
</evidence>
<dbReference type="GO" id="GO:0004190">
    <property type="term" value="F:aspartic-type endopeptidase activity"/>
    <property type="evidence" value="ECO:0007669"/>
    <property type="project" value="UniProtKB-KW"/>
</dbReference>
<dbReference type="GO" id="GO:0003964">
    <property type="term" value="F:RNA-directed DNA polymerase activity"/>
    <property type="evidence" value="ECO:0007669"/>
    <property type="project" value="UniProtKB-KW"/>
</dbReference>
<evidence type="ECO:0000313" key="14">
    <source>
        <dbReference type="EMBL" id="KAD3640597.1"/>
    </source>
</evidence>
<dbReference type="InterPro" id="IPR043502">
    <property type="entry name" value="DNA/RNA_pol_sf"/>
</dbReference>
<name>A0A5N6MM18_9ASTR</name>
<dbReference type="GO" id="GO:0003677">
    <property type="term" value="F:DNA binding"/>
    <property type="evidence" value="ECO:0007669"/>
    <property type="project" value="UniProtKB-KW"/>
</dbReference>
<dbReference type="Gene3D" id="1.10.340.70">
    <property type="match status" value="1"/>
</dbReference>
<dbReference type="Pfam" id="PF00078">
    <property type="entry name" value="RVT_1"/>
    <property type="match status" value="1"/>
</dbReference>
<evidence type="ECO:0000259" key="13">
    <source>
        <dbReference type="PROSITE" id="PS50994"/>
    </source>
</evidence>
<feature type="domain" description="Reverse transcriptase" evidence="12">
    <location>
        <begin position="1"/>
        <end position="82"/>
    </location>
</feature>
<organism evidence="14 15">
    <name type="scientific">Mikania micrantha</name>
    <name type="common">bitter vine</name>
    <dbReference type="NCBI Taxonomy" id="192012"/>
    <lineage>
        <taxon>Eukaryota</taxon>
        <taxon>Viridiplantae</taxon>
        <taxon>Streptophyta</taxon>
        <taxon>Embryophyta</taxon>
        <taxon>Tracheophyta</taxon>
        <taxon>Spermatophyta</taxon>
        <taxon>Magnoliopsida</taxon>
        <taxon>eudicotyledons</taxon>
        <taxon>Gunneridae</taxon>
        <taxon>Pentapetalae</taxon>
        <taxon>asterids</taxon>
        <taxon>campanulids</taxon>
        <taxon>Asterales</taxon>
        <taxon>Asteraceae</taxon>
        <taxon>Asteroideae</taxon>
        <taxon>Heliantheae alliance</taxon>
        <taxon>Eupatorieae</taxon>
        <taxon>Mikania</taxon>
    </lineage>
</organism>
<evidence type="ECO:0000313" key="15">
    <source>
        <dbReference type="Proteomes" id="UP000326396"/>
    </source>
</evidence>
<dbReference type="InterPro" id="IPR056924">
    <property type="entry name" value="SH3_Tf2-1"/>
</dbReference>
<dbReference type="EMBL" id="SZYD01000015">
    <property type="protein sequence ID" value="KAD3640597.1"/>
    <property type="molecule type" value="Genomic_DNA"/>
</dbReference>
<dbReference type="InterPro" id="IPR036397">
    <property type="entry name" value="RNaseH_sf"/>
</dbReference>
<dbReference type="GO" id="GO:0006310">
    <property type="term" value="P:DNA recombination"/>
    <property type="evidence" value="ECO:0007669"/>
    <property type="project" value="UniProtKB-KW"/>
</dbReference>
<dbReference type="GO" id="GO:0003887">
    <property type="term" value="F:DNA-directed DNA polymerase activity"/>
    <property type="evidence" value="ECO:0007669"/>
    <property type="project" value="UniProtKB-KW"/>
</dbReference>
<accession>A0A5N6MM18</accession>
<protein>
    <recommendedName>
        <fullName evidence="16">Integrase catalytic domain-containing protein</fullName>
    </recommendedName>
</protein>
<dbReference type="InterPro" id="IPR000477">
    <property type="entry name" value="RT_dom"/>
</dbReference>
<dbReference type="Proteomes" id="UP000326396">
    <property type="component" value="Linkage Group LG5"/>
</dbReference>
<dbReference type="InterPro" id="IPR041577">
    <property type="entry name" value="RT_RNaseH_2"/>
</dbReference>
<evidence type="ECO:0000256" key="9">
    <source>
        <dbReference type="ARBA" id="ARBA00023125"/>
    </source>
</evidence>
<proteinExistence type="predicted"/>
<keyword evidence="8" id="KW-0239">DNA-directed DNA polymerase</keyword>
<keyword evidence="9" id="KW-0238">DNA-binding</keyword>
<dbReference type="PANTHER" id="PTHR37984:SF5">
    <property type="entry name" value="PROTEIN NYNRIN-LIKE"/>
    <property type="match status" value="1"/>
</dbReference>
<keyword evidence="10" id="KW-0233">DNA recombination</keyword>
<dbReference type="GO" id="GO:0046872">
    <property type="term" value="F:metal ion binding"/>
    <property type="evidence" value="ECO:0007669"/>
    <property type="project" value="UniProtKB-KW"/>
</dbReference>
<evidence type="ECO:0000256" key="5">
    <source>
        <dbReference type="ARBA" id="ARBA00022842"/>
    </source>
</evidence>
<keyword evidence="8" id="KW-0808">Transferase</keyword>
<evidence type="ECO:0000256" key="6">
    <source>
        <dbReference type="ARBA" id="ARBA00022908"/>
    </source>
</evidence>
<sequence>MPFGLTNAPAVFMDLMNRVCKPYLDQFVIVFIDDIQIYSKNEKEHEQHLKTVLELLKEERLYAKFSKCEFWLREVQFLGHVINNNGIHVDPAKIEAIKSWDVPTTPTEIRSFLGLAGYYRRFISNFSKIALPLTKLTQKSEPFVWTQKQEEAFQTLKQRLCNAPILTLPEGNDDFVVYCDASHQGLGCVLMQRDKVIAYASRQLKIHEKNYTTHDLELEAVVFALKIWIHYLYGTKCTIFTYHKSLQHIFDQKELNMRQRRWVELLNDYDCVIKYHPGTANVVADALSRKERVKPLRIRAMGMTVQTAEKHFVTKQDGVIYYLERVWIPAVDELRTLILDEAQKTRYSIHPGADKMYQDLRSFYWWPGMKKDVATYVGKCITCAKVKAEHQKPSGLLEQPEIPQWKWEQIAMDFITKLPRTSSGHDSIWVIINRLTKSAHFLPIRETYKMEKLARLYIDEIVVRHGVPLSIISDRDSRFTSRFWQSLQQSLGTSVNLSTTYHPQTDGQSEHTIQTLEDMLRTCILDFGGSWDTHIPLIEFSYNNSYHSSTGCAPFQALYGRKCRSPICWTEVGDNRITRPELIQETTDKIAQIQQRLQATRSRQKSYADKRRKPLEFDVGDRVMLKVSPWKGVVRFGAKGKLAPRYVRPFEITQRIGPVAYRLKLPDELSGVHDVFHVSNLKRCLADETLIIPLKGIQIDEQLHFIEEPVEIMEREVKKLK</sequence>
<dbReference type="Pfam" id="PF17919">
    <property type="entry name" value="RT_RNaseH_2"/>
    <property type="match status" value="1"/>
</dbReference>
<dbReference type="PROSITE" id="PS50878">
    <property type="entry name" value="RT_POL"/>
    <property type="match status" value="1"/>
</dbReference>
<keyword evidence="7" id="KW-0695">RNA-directed DNA polymerase</keyword>
<evidence type="ECO:0000256" key="7">
    <source>
        <dbReference type="ARBA" id="ARBA00022918"/>
    </source>
</evidence>
<dbReference type="FunFam" id="3.30.70.270:FF:000003">
    <property type="entry name" value="Transposon Ty3-G Gag-Pol polyprotein"/>
    <property type="match status" value="1"/>
</dbReference>
<keyword evidence="11" id="KW-0511">Multifunctional enzyme</keyword>
<dbReference type="AlphaFoldDB" id="A0A5N6MM18"/>
<evidence type="ECO:0000256" key="11">
    <source>
        <dbReference type="ARBA" id="ARBA00023268"/>
    </source>
</evidence>
<dbReference type="CDD" id="cd01647">
    <property type="entry name" value="RT_LTR"/>
    <property type="match status" value="1"/>
</dbReference>
<evidence type="ECO:0000256" key="4">
    <source>
        <dbReference type="ARBA" id="ARBA00022801"/>
    </source>
</evidence>
<keyword evidence="3" id="KW-0064">Aspartyl protease</keyword>
<evidence type="ECO:0000256" key="8">
    <source>
        <dbReference type="ARBA" id="ARBA00022932"/>
    </source>
</evidence>
<evidence type="ECO:0000256" key="10">
    <source>
        <dbReference type="ARBA" id="ARBA00023172"/>
    </source>
</evidence>
<dbReference type="OrthoDB" id="1710518at2759"/>
<keyword evidence="1" id="KW-0645">Protease</keyword>
<dbReference type="Gene3D" id="3.30.420.10">
    <property type="entry name" value="Ribonuclease H-like superfamily/Ribonuclease H"/>
    <property type="match status" value="1"/>
</dbReference>
<keyword evidence="5" id="KW-0460">Magnesium</keyword>
<keyword evidence="4" id="KW-0378">Hydrolase</keyword>
<dbReference type="CDD" id="cd09274">
    <property type="entry name" value="RNase_HI_RT_Ty3"/>
    <property type="match status" value="1"/>
</dbReference>
<comment type="caution">
    <text evidence="14">The sequence shown here is derived from an EMBL/GenBank/DDBJ whole genome shotgun (WGS) entry which is preliminary data.</text>
</comment>
<dbReference type="InterPro" id="IPR012337">
    <property type="entry name" value="RNaseH-like_sf"/>
</dbReference>
<dbReference type="Pfam" id="PF17921">
    <property type="entry name" value="Integrase_H2C2"/>
    <property type="match status" value="1"/>
</dbReference>
<feature type="domain" description="Integrase catalytic" evidence="13">
    <location>
        <begin position="399"/>
        <end position="562"/>
    </location>
</feature>
<dbReference type="InterPro" id="IPR050951">
    <property type="entry name" value="Retrovirus_Pol_polyprotein"/>
</dbReference>